<dbReference type="Pfam" id="PF14392">
    <property type="entry name" value="zf-CCHC_4"/>
    <property type="match status" value="1"/>
</dbReference>
<dbReference type="AlphaFoldDB" id="A0A834HFZ2"/>
<keyword evidence="1" id="KW-0863">Zinc-finger</keyword>
<keyword evidence="1" id="KW-0862">Zinc</keyword>
<organism evidence="3 4">
    <name type="scientific">Rhododendron simsii</name>
    <name type="common">Sims's rhododendron</name>
    <dbReference type="NCBI Taxonomy" id="118357"/>
    <lineage>
        <taxon>Eukaryota</taxon>
        <taxon>Viridiplantae</taxon>
        <taxon>Streptophyta</taxon>
        <taxon>Embryophyta</taxon>
        <taxon>Tracheophyta</taxon>
        <taxon>Spermatophyta</taxon>
        <taxon>Magnoliopsida</taxon>
        <taxon>eudicotyledons</taxon>
        <taxon>Gunneridae</taxon>
        <taxon>Pentapetalae</taxon>
        <taxon>asterids</taxon>
        <taxon>Ericales</taxon>
        <taxon>Ericaceae</taxon>
        <taxon>Ericoideae</taxon>
        <taxon>Rhodoreae</taxon>
        <taxon>Rhododendron</taxon>
    </lineage>
</organism>
<evidence type="ECO:0000313" key="3">
    <source>
        <dbReference type="EMBL" id="KAF7153142.1"/>
    </source>
</evidence>
<dbReference type="Pfam" id="PF14111">
    <property type="entry name" value="DUF4283"/>
    <property type="match status" value="1"/>
</dbReference>
<dbReference type="GO" id="GO:0008270">
    <property type="term" value="F:zinc ion binding"/>
    <property type="evidence" value="ECO:0007669"/>
    <property type="project" value="UniProtKB-KW"/>
</dbReference>
<evidence type="ECO:0000256" key="1">
    <source>
        <dbReference type="PROSITE-ProRule" id="PRU00047"/>
    </source>
</evidence>
<dbReference type="PANTHER" id="PTHR31286:SF178">
    <property type="entry name" value="DUF4283 DOMAIN-CONTAINING PROTEIN"/>
    <property type="match status" value="1"/>
</dbReference>
<sequence length="235" mass="26785">MAATEILELEEELEKLTRASFSVVPWSNNTFLFRFKEAEDRDLILKEGPWSVANNLLVLQPLPDGGSVADIVFTHCPFWIQIHGLPVEKMNRANAELMGRGFGRLLAVENSHDGILLGRSFLRVKAETKLDDPLPKGFFLRRKSGYDDLWISYKFKKLTNYCYACGRIGHENKNCKFVSREAGERSGYGPELRTGRRVRQAAIPIEEIRQQVDEAEVRVNLLLQRRPIAHDDGDA</sequence>
<reference evidence="3" key="1">
    <citation type="submission" date="2019-11" db="EMBL/GenBank/DDBJ databases">
        <authorList>
            <person name="Liu Y."/>
            <person name="Hou J."/>
            <person name="Li T.-Q."/>
            <person name="Guan C.-H."/>
            <person name="Wu X."/>
            <person name="Wu H.-Z."/>
            <person name="Ling F."/>
            <person name="Zhang R."/>
            <person name="Shi X.-G."/>
            <person name="Ren J.-P."/>
            <person name="Chen E.-F."/>
            <person name="Sun J.-M."/>
        </authorList>
    </citation>
    <scope>NUCLEOTIDE SEQUENCE</scope>
    <source>
        <strain evidence="3">Adult_tree_wgs_1</strain>
        <tissue evidence="3">Leaves</tissue>
    </source>
</reference>
<gene>
    <name evidence="3" type="ORF">RHSIM_Rhsim01G0175100</name>
</gene>
<keyword evidence="1" id="KW-0479">Metal-binding</keyword>
<evidence type="ECO:0000259" key="2">
    <source>
        <dbReference type="PROSITE" id="PS50158"/>
    </source>
</evidence>
<dbReference type="InterPro" id="IPR040256">
    <property type="entry name" value="At4g02000-like"/>
</dbReference>
<keyword evidence="4" id="KW-1185">Reference proteome</keyword>
<dbReference type="InterPro" id="IPR001878">
    <property type="entry name" value="Znf_CCHC"/>
</dbReference>
<dbReference type="OrthoDB" id="1461037at2759"/>
<accession>A0A834HFZ2</accession>
<comment type="caution">
    <text evidence="3">The sequence shown here is derived from an EMBL/GenBank/DDBJ whole genome shotgun (WGS) entry which is preliminary data.</text>
</comment>
<proteinExistence type="predicted"/>
<feature type="domain" description="CCHC-type" evidence="2">
    <location>
        <begin position="162"/>
        <end position="176"/>
    </location>
</feature>
<dbReference type="Proteomes" id="UP000626092">
    <property type="component" value="Unassembled WGS sequence"/>
</dbReference>
<dbReference type="PANTHER" id="PTHR31286">
    <property type="entry name" value="GLYCINE-RICH CELL WALL STRUCTURAL PROTEIN 1.8-LIKE"/>
    <property type="match status" value="1"/>
</dbReference>
<dbReference type="InterPro" id="IPR025558">
    <property type="entry name" value="DUF4283"/>
</dbReference>
<dbReference type="EMBL" id="WJXA01000001">
    <property type="protein sequence ID" value="KAF7153142.1"/>
    <property type="molecule type" value="Genomic_DNA"/>
</dbReference>
<dbReference type="GO" id="GO:0003676">
    <property type="term" value="F:nucleic acid binding"/>
    <property type="evidence" value="ECO:0007669"/>
    <property type="project" value="InterPro"/>
</dbReference>
<protein>
    <recommendedName>
        <fullName evidence="2">CCHC-type domain-containing protein</fullName>
    </recommendedName>
</protein>
<dbReference type="InterPro" id="IPR025836">
    <property type="entry name" value="Zn_knuckle_CX2CX4HX4C"/>
</dbReference>
<dbReference type="PROSITE" id="PS50158">
    <property type="entry name" value="ZF_CCHC"/>
    <property type="match status" value="1"/>
</dbReference>
<evidence type="ECO:0000313" key="4">
    <source>
        <dbReference type="Proteomes" id="UP000626092"/>
    </source>
</evidence>
<name>A0A834HFZ2_RHOSS</name>